<organism evidence="2">
    <name type="scientific">marine sediment metagenome</name>
    <dbReference type="NCBI Taxonomy" id="412755"/>
    <lineage>
        <taxon>unclassified sequences</taxon>
        <taxon>metagenomes</taxon>
        <taxon>ecological metagenomes</taxon>
    </lineage>
</organism>
<dbReference type="AlphaFoldDB" id="X1IWU4"/>
<dbReference type="EMBL" id="BARU01032805">
    <property type="protein sequence ID" value="GAH61988.1"/>
    <property type="molecule type" value="Genomic_DNA"/>
</dbReference>
<dbReference type="PANTHER" id="PTHR12532">
    <property type="entry name" value="TRANSLATIONAL ACTIVATOR OF CYTOCHROME C OXIDASE 1"/>
    <property type="match status" value="1"/>
</dbReference>
<evidence type="ECO:0000313" key="2">
    <source>
        <dbReference type="EMBL" id="GAH61988.1"/>
    </source>
</evidence>
<dbReference type="InterPro" id="IPR026564">
    <property type="entry name" value="Transcrip_reg_TACO1-like_dom3"/>
</dbReference>
<dbReference type="Pfam" id="PF01709">
    <property type="entry name" value="Transcrip_reg"/>
    <property type="match status" value="1"/>
</dbReference>
<evidence type="ECO:0000259" key="1">
    <source>
        <dbReference type="Pfam" id="PF01709"/>
    </source>
</evidence>
<dbReference type="GO" id="GO:0005829">
    <property type="term" value="C:cytosol"/>
    <property type="evidence" value="ECO:0007669"/>
    <property type="project" value="TreeGrafter"/>
</dbReference>
<feature type="domain" description="TACO1/YebC-like second and third" evidence="1">
    <location>
        <begin position="2"/>
        <end position="99"/>
    </location>
</feature>
<dbReference type="InterPro" id="IPR002876">
    <property type="entry name" value="Transcrip_reg_TACO1-like"/>
</dbReference>
<gene>
    <name evidence="2" type="ORF">S03H2_51686</name>
</gene>
<proteinExistence type="predicted"/>
<dbReference type="InterPro" id="IPR048300">
    <property type="entry name" value="TACO1_YebC-like_2nd/3rd_dom"/>
</dbReference>
<dbReference type="SUPFAM" id="SSF75625">
    <property type="entry name" value="YebC-like"/>
    <property type="match status" value="1"/>
</dbReference>
<accession>X1IWU4</accession>
<name>X1IWU4_9ZZZZ</name>
<reference evidence="2" key="1">
    <citation type="journal article" date="2014" name="Front. Microbiol.">
        <title>High frequency of phylogenetically diverse reductive dehalogenase-homologous genes in deep subseafloor sedimentary metagenomes.</title>
        <authorList>
            <person name="Kawai M."/>
            <person name="Futagami T."/>
            <person name="Toyoda A."/>
            <person name="Takaki Y."/>
            <person name="Nishi S."/>
            <person name="Hori S."/>
            <person name="Arai W."/>
            <person name="Tsubouchi T."/>
            <person name="Morono Y."/>
            <person name="Uchiyama I."/>
            <person name="Ito T."/>
            <person name="Fujiyama A."/>
            <person name="Inagaki F."/>
            <person name="Takami H."/>
        </authorList>
    </citation>
    <scope>NUCLEOTIDE SEQUENCE</scope>
    <source>
        <strain evidence="2">Expedition CK06-06</strain>
    </source>
</reference>
<dbReference type="InterPro" id="IPR029072">
    <property type="entry name" value="YebC-like"/>
</dbReference>
<dbReference type="Gene3D" id="3.30.70.980">
    <property type="match status" value="1"/>
</dbReference>
<protein>
    <recommendedName>
        <fullName evidence="1">TACO1/YebC-like second and third domain-containing protein</fullName>
    </recommendedName>
</protein>
<dbReference type="PANTHER" id="PTHR12532:SF6">
    <property type="entry name" value="TRANSCRIPTIONAL REGULATORY PROTEIN YEBC-RELATED"/>
    <property type="match status" value="1"/>
</dbReference>
<sequence>MISVKTDGLDADELALQAIDAGAEDVKIESAYVEIYTKPEELEMVRTALEQQNLPVASAELSMVPKTTVELEAKTGLQALKLLDKLEELDEVQHVSSNADFPDSVLEEYQS</sequence>
<comment type="caution">
    <text evidence="2">The sequence shown here is derived from an EMBL/GenBank/DDBJ whole genome shotgun (WGS) entry which is preliminary data.</text>
</comment>